<organism evidence="1">
    <name type="scientific">Hordeum vulgare subsp. vulgare</name>
    <name type="common">Domesticated barley</name>
    <dbReference type="NCBI Taxonomy" id="112509"/>
    <lineage>
        <taxon>Eukaryota</taxon>
        <taxon>Viridiplantae</taxon>
        <taxon>Streptophyta</taxon>
        <taxon>Embryophyta</taxon>
        <taxon>Tracheophyta</taxon>
        <taxon>Spermatophyta</taxon>
        <taxon>Magnoliopsida</taxon>
        <taxon>Liliopsida</taxon>
        <taxon>Poales</taxon>
        <taxon>Poaceae</taxon>
        <taxon>BOP clade</taxon>
        <taxon>Pooideae</taxon>
        <taxon>Triticodae</taxon>
        <taxon>Triticeae</taxon>
        <taxon>Hordeinae</taxon>
        <taxon>Hordeum</taxon>
    </lineage>
</organism>
<accession>F2DU44</accession>
<dbReference type="EMBL" id="AK367412">
    <property type="protein sequence ID" value="BAJ98615.1"/>
    <property type="molecule type" value="mRNA"/>
</dbReference>
<sequence>MQQGLPAGYDYADYVVVPINAENKEINLKACNLESIAGLNHKKFKFALAKLIHDNNKGYIHNDKFKHAELPQLLLAAFDSDLWNNFNPENKVDVYKPIWDDPNRKQNLPPHFKPRKRIFYKFNTAMFFQVKKLQKNERDANGEIILNPLTKKLLELLT</sequence>
<proteinExistence type="evidence at transcript level"/>
<name>F2DU44_HORVV</name>
<dbReference type="AlphaFoldDB" id="F2DU44"/>
<reference evidence="1" key="1">
    <citation type="journal article" date="2011" name="Plant Physiol.">
        <title>Comprehensive sequence analysis of 24,783 barley full-length cDNAs derived from 12 clone libraries.</title>
        <authorList>
            <person name="Matsumoto T."/>
            <person name="Tanaka T."/>
            <person name="Sakai H."/>
            <person name="Amano N."/>
            <person name="Kanamori H."/>
            <person name="Kurita K."/>
            <person name="Kikuta A."/>
            <person name="Kamiya K."/>
            <person name="Yamamoto M."/>
            <person name="Ikawa H."/>
            <person name="Fujii N."/>
            <person name="Hori K."/>
            <person name="Itoh T."/>
            <person name="Sato K."/>
        </authorList>
    </citation>
    <scope>NUCLEOTIDE SEQUENCE</scope>
    <source>
        <tissue evidence="1">Shoot and root</tissue>
    </source>
</reference>
<protein>
    <submittedName>
        <fullName evidence="1">Predicted protein</fullName>
    </submittedName>
</protein>
<evidence type="ECO:0000313" key="1">
    <source>
        <dbReference type="EMBL" id="BAJ98615.1"/>
    </source>
</evidence>